<dbReference type="EMBL" id="FWFZ01000020">
    <property type="protein sequence ID" value="SLN68169.1"/>
    <property type="molecule type" value="Genomic_DNA"/>
</dbReference>
<dbReference type="Pfam" id="PF02470">
    <property type="entry name" value="MlaD"/>
    <property type="match status" value="1"/>
</dbReference>
<dbReference type="AlphaFoldDB" id="A0A1Y5TU65"/>
<comment type="subcellular location">
    <subcellularLocation>
        <location evidence="1">Cell inner membrane</location>
    </subcellularLocation>
</comment>
<reference evidence="9 10" key="1">
    <citation type="submission" date="2017-03" db="EMBL/GenBank/DDBJ databases">
        <authorList>
            <person name="Afonso C.L."/>
            <person name="Miller P.J."/>
            <person name="Scott M.A."/>
            <person name="Spackman E."/>
            <person name="Goraichik I."/>
            <person name="Dimitrov K.M."/>
            <person name="Suarez D.L."/>
            <person name="Swayne D.E."/>
        </authorList>
    </citation>
    <scope>NUCLEOTIDE SEQUENCE [LARGE SCALE GENOMIC DNA]</scope>
    <source>
        <strain evidence="9 10">CECT 7023</strain>
    </source>
</reference>
<evidence type="ECO:0000256" key="5">
    <source>
        <dbReference type="ARBA" id="ARBA00022989"/>
    </source>
</evidence>
<evidence type="ECO:0000313" key="9">
    <source>
        <dbReference type="EMBL" id="SLN68169.1"/>
    </source>
</evidence>
<organism evidence="9 10">
    <name type="scientific">Roseisalinus antarcticus</name>
    <dbReference type="NCBI Taxonomy" id="254357"/>
    <lineage>
        <taxon>Bacteria</taxon>
        <taxon>Pseudomonadati</taxon>
        <taxon>Pseudomonadota</taxon>
        <taxon>Alphaproteobacteria</taxon>
        <taxon>Rhodobacterales</taxon>
        <taxon>Roseobacteraceae</taxon>
        <taxon>Roseisalinus</taxon>
    </lineage>
</organism>
<evidence type="ECO:0000256" key="2">
    <source>
        <dbReference type="ARBA" id="ARBA00022475"/>
    </source>
</evidence>
<keyword evidence="10" id="KW-1185">Reference proteome</keyword>
<protein>
    <submittedName>
        <fullName evidence="9">Paraquat-inducible protein B</fullName>
    </submittedName>
</protein>
<dbReference type="GO" id="GO:0005886">
    <property type="term" value="C:plasma membrane"/>
    <property type="evidence" value="ECO:0007669"/>
    <property type="project" value="UniProtKB-SubCell"/>
</dbReference>
<keyword evidence="2" id="KW-1003">Cell membrane</keyword>
<feature type="transmembrane region" description="Helical" evidence="7">
    <location>
        <begin position="28"/>
        <end position="48"/>
    </location>
</feature>
<keyword evidence="3" id="KW-0997">Cell inner membrane</keyword>
<keyword evidence="4 7" id="KW-0812">Transmembrane</keyword>
<sequence>MSDTPDTDRQTGPDEVPVEKSRKTLWEMISLIWVIPVLALAVALGAAYRSYADRGPLIEISFDNAAGVAADETELRYRDIAVGLVEEVGFSEDLSEVVVGVRLEKHLAPFVDTQSRFWVVRPQVTAQGVSGLDTVLSGVYIQGDWDGVPGEEQSAFVGLNEAPLLGVEEGGIEFTIRSDTGLPTGNTPILFKGVEVGRIDTPRVTEDGLGVVADAVIYEEHTGLVTTSTRFWDISGFNFTLGASGARLNFSSLASLISGGATFETMGSGGAPLVAGAEYELFGDEDAARDDFLVEGEGSVVDMTMIFAENLSGLSSGAPVELGGLRIGDVASISGIVDRDRFGDGEVRLIASVRINPNRIGLTDGMEEDGLIAFLEDRVGEGLRARLTNASLLTGGLKIELVELDNAAPAALDLSADPYPVFPTVASDVTDVTATAQGVLQRVNDLPIEEVLNSAVSFLDGASQLVGSEDMQQAPAELRDALAAVRSVAQSDGVQQLPAQVSAVVADLQSTTEQINALLAEIEAQDAIGKLTAAIESVSATADSLPPLVSEASALLQDVRDLPLEEVVAQASDLLDAAEQLITQETVRQVPEQLNAALDELRQTLGSARGLVESEGVQALPAQVSALTTDLQAASGRINGLLADIEAQDAVGQITAAIESVTTAADSLPPLVSEASAVLTRVQELPLEEVVAQASGLLDAAEQLIDQETTRQVPEQLNAALAELRETLGSARGIVESEGVQALPAQVSALTTDLQGASTRINRLLSDFEEQDAIGKLTAAIESFGTTVDGLPSLVEQARGILGQAEDLPLESLVEQATGLLDSAEQLVNQDSTREVPEQLNAALDELRQTLAELRDGGLVENANATLASARNAADAIAEATETLPALSAQLRQVATQAGSTLSTYDRDSEFSRDVRMAIRQVQAAADSIDRLARTLERNPNSLILGR</sequence>
<evidence type="ECO:0000256" key="7">
    <source>
        <dbReference type="SAM" id="Phobius"/>
    </source>
</evidence>
<evidence type="ECO:0000256" key="6">
    <source>
        <dbReference type="ARBA" id="ARBA00023136"/>
    </source>
</evidence>
<keyword evidence="5 7" id="KW-1133">Transmembrane helix</keyword>
<gene>
    <name evidence="9" type="primary">pqiB</name>
    <name evidence="9" type="ORF">ROA7023_03298</name>
</gene>
<evidence type="ECO:0000256" key="3">
    <source>
        <dbReference type="ARBA" id="ARBA00022519"/>
    </source>
</evidence>
<dbReference type="PANTHER" id="PTHR30462:SF0">
    <property type="entry name" value="INTERMEMBRANE TRANSPORT PROTEIN YEBT"/>
    <property type="match status" value="1"/>
</dbReference>
<name>A0A1Y5TU65_9RHOB</name>
<evidence type="ECO:0000259" key="8">
    <source>
        <dbReference type="Pfam" id="PF02470"/>
    </source>
</evidence>
<evidence type="ECO:0000313" key="10">
    <source>
        <dbReference type="Proteomes" id="UP000193900"/>
    </source>
</evidence>
<dbReference type="OrthoDB" id="9806984at2"/>
<dbReference type="InterPro" id="IPR003399">
    <property type="entry name" value="Mce/MlaD"/>
</dbReference>
<keyword evidence="6 7" id="KW-0472">Membrane</keyword>
<dbReference type="Proteomes" id="UP000193900">
    <property type="component" value="Unassembled WGS sequence"/>
</dbReference>
<dbReference type="RefSeq" id="WP_085880094.1">
    <property type="nucleotide sequence ID" value="NZ_FWFZ01000020.1"/>
</dbReference>
<feature type="domain" description="Mce/MlaD" evidence="8">
    <location>
        <begin position="55"/>
        <end position="134"/>
    </location>
</feature>
<accession>A0A1Y5TU65</accession>
<proteinExistence type="predicted"/>
<evidence type="ECO:0000256" key="1">
    <source>
        <dbReference type="ARBA" id="ARBA00004533"/>
    </source>
</evidence>
<evidence type="ECO:0000256" key="4">
    <source>
        <dbReference type="ARBA" id="ARBA00022692"/>
    </source>
</evidence>
<dbReference type="InterPro" id="IPR051800">
    <property type="entry name" value="PqiA-PqiB_transport"/>
</dbReference>
<dbReference type="PANTHER" id="PTHR30462">
    <property type="entry name" value="INTERMEMBRANE TRANSPORT PROTEIN PQIB-RELATED"/>
    <property type="match status" value="1"/>
</dbReference>